<protein>
    <submittedName>
        <fullName evidence="2">Phage tail protein</fullName>
    </submittedName>
</protein>
<keyword evidence="6" id="KW-1185">Reference proteome</keyword>
<sequence length="408" mass="44257">MILGFGNNVTSRLASDITSSQTTITIDSGSGTIFSRLLNPSISNPDVKHKVIAKITISDIEQTIWEVCHLTEVNGDTLTVIRGQEGTSQRGWNASSLIGNFATKGSEGNFVQIEHLQGGDFTYTTAKGTANDLVVNLPSTYTIDNWDLKSPIVISPINNNTGNVKIQLLLNGFLIGDFPVYKANKNQLIKNDIVAGVPFIVVLDKTKTFFNMINAGSIYDTLQLAQQPGSSTTIPLSQNAVKEYYALKTSQDNLTAGRLTVKSPSTHGYLELIAANGNTWRVGSNNNDQRGYLEKIGTGGYNVYFPNNAGTLGIQNTASKSQNGYWRCGDTGIIIQAATYKTSGNGTKTFNFPIPFPSQCMSAVASVNGISNDPDYYCFYVRAKNNQYITTYCEGIGMTDINILAMGY</sequence>
<dbReference type="GeneID" id="96877570"/>
<reference evidence="4" key="3">
    <citation type="submission" date="2023-04" db="EMBL/GenBank/DDBJ databases">
        <title>Genome dynamics across the evolutionary transition to endosymbiosis.</title>
        <authorList>
            <person name="Siozios S."/>
            <person name="Nadal-Jimenez P."/>
            <person name="Azagi T."/>
            <person name="Sprong H."/>
            <person name="Frost C.L."/>
            <person name="Parratt S.R."/>
            <person name="Taylor G."/>
            <person name="Brettell L."/>
            <person name="Lew K.C."/>
            <person name="Croft L."/>
            <person name="King K.C."/>
            <person name="Brockhurst M.A."/>
            <person name="Hypsa V."/>
            <person name="Novakova E."/>
            <person name="Darby A.C."/>
            <person name="Hurst G.D.D."/>
        </authorList>
    </citation>
    <scope>NUCLEOTIDE SEQUENCE</scope>
    <source>
        <strain evidence="4">ANv_CAN</strain>
    </source>
</reference>
<dbReference type="Proteomes" id="UP000295134">
    <property type="component" value="Chromosome"/>
</dbReference>
<accession>D2TYN0</accession>
<evidence type="ECO:0000259" key="1">
    <source>
        <dbReference type="Pfam" id="PF21882"/>
    </source>
</evidence>
<dbReference type="EMBL" id="CP123523">
    <property type="protein sequence ID" value="WGM04281.1"/>
    <property type="molecule type" value="Genomic_DNA"/>
</dbReference>
<feature type="domain" description="Putative tail fiber protein gp53-like C-terminal" evidence="1">
    <location>
        <begin position="328"/>
        <end position="394"/>
    </location>
</feature>
<reference evidence="3 5" key="2">
    <citation type="submission" date="2019-03" db="EMBL/GenBank/DDBJ databases">
        <title>Long-read sequencing reveals hyperdense prophage content in a complex bacterial symbiont genome.</title>
        <authorList>
            <person name="Frost C.L."/>
            <person name="Siozios S."/>
            <person name="Nadal-Jimenez P."/>
            <person name="Brockhurst M.A."/>
            <person name="King K.C."/>
            <person name="Darby A.C."/>
            <person name="Hurst G.D.D."/>
        </authorList>
    </citation>
    <scope>NUCLEOTIDE SEQUENCE [LARGE SCALE GENOMIC DNA]</scope>
    <source>
        <strain evidence="3 5">FIN</strain>
    </source>
</reference>
<dbReference type="InterPro" id="IPR054075">
    <property type="entry name" value="Gp53-like_C"/>
</dbReference>
<proteinExistence type="predicted"/>
<evidence type="ECO:0000313" key="2">
    <source>
        <dbReference type="EMBL" id="CBA72527.1"/>
    </source>
</evidence>
<gene>
    <name evidence="2" type="ORF">ARN_12590</name>
    <name evidence="3" type="ORF">ArsFIN_25360</name>
    <name evidence="4" type="ORF">QE258_11580</name>
</gene>
<reference evidence="2" key="1">
    <citation type="journal article" date="2010" name="Insect Mol. Biol.">
        <title>The draft genome sequence of Arsenophonus nasoniae, son-killer bacterium of Nasonia vitripennis, reveals genes associated with virulence and symbiosis.</title>
        <authorList>
            <person name="Wilkes T."/>
            <person name="Darby A.C."/>
            <person name="Choi J."/>
            <person name="Colborne J.K."/>
            <person name="Werren J.H."/>
            <person name="Hurst G.D.D."/>
        </authorList>
    </citation>
    <scope>NUCLEOTIDE SEQUENCE</scope>
</reference>
<dbReference type="Proteomes" id="UP001177592">
    <property type="component" value="Chromosome"/>
</dbReference>
<dbReference type="AlphaFoldDB" id="D2TYN0"/>
<dbReference type="KEGG" id="ans:ArsFIN_25360"/>
<dbReference type="Pfam" id="PF21882">
    <property type="entry name" value="Gp53-like_C"/>
    <property type="match status" value="1"/>
</dbReference>
<dbReference type="EMBL" id="CP038613">
    <property type="protein sequence ID" value="QBY43963.1"/>
    <property type="molecule type" value="Genomic_DNA"/>
</dbReference>
<name>D2TYN0_9GAMM</name>
<organism evidence="2">
    <name type="scientific">Arsenophonus nasoniae</name>
    <name type="common">son-killer infecting Nasonia vitripennis</name>
    <dbReference type="NCBI Taxonomy" id="638"/>
    <lineage>
        <taxon>Bacteria</taxon>
        <taxon>Pseudomonadati</taxon>
        <taxon>Pseudomonadota</taxon>
        <taxon>Gammaproteobacteria</taxon>
        <taxon>Enterobacterales</taxon>
        <taxon>Morganellaceae</taxon>
        <taxon>Arsenophonus</taxon>
    </lineage>
</organism>
<evidence type="ECO:0000313" key="5">
    <source>
        <dbReference type="Proteomes" id="UP000295134"/>
    </source>
</evidence>
<dbReference type="Gene3D" id="2.60.40.3940">
    <property type="match status" value="1"/>
</dbReference>
<dbReference type="RefSeq" id="WP_051297081.1">
    <property type="nucleotide sequence ID" value="NZ_CP038613.1"/>
</dbReference>
<evidence type="ECO:0000313" key="6">
    <source>
        <dbReference type="Proteomes" id="UP001177592"/>
    </source>
</evidence>
<evidence type="ECO:0000313" key="3">
    <source>
        <dbReference type="EMBL" id="QBY43963.1"/>
    </source>
</evidence>
<dbReference type="EMBL" id="FN545185">
    <property type="protein sequence ID" value="CBA72527.1"/>
    <property type="molecule type" value="Genomic_DNA"/>
</dbReference>
<evidence type="ECO:0000313" key="4">
    <source>
        <dbReference type="EMBL" id="WGM04281.1"/>
    </source>
</evidence>